<protein>
    <submittedName>
        <fullName evidence="1">Uncharacterized protein</fullName>
    </submittedName>
</protein>
<accession>A0AAP0FJQ9</accession>
<proteinExistence type="predicted"/>
<keyword evidence="2" id="KW-1185">Reference proteome</keyword>
<gene>
    <name evidence="1" type="ORF">Syun_022684</name>
</gene>
<name>A0AAP0FJQ9_9MAGN</name>
<evidence type="ECO:0000313" key="2">
    <source>
        <dbReference type="Proteomes" id="UP001420932"/>
    </source>
</evidence>
<dbReference type="EMBL" id="JBBNAF010000010">
    <property type="protein sequence ID" value="KAK9106673.1"/>
    <property type="molecule type" value="Genomic_DNA"/>
</dbReference>
<dbReference type="Proteomes" id="UP001420932">
    <property type="component" value="Unassembled WGS sequence"/>
</dbReference>
<sequence>MEFCEKSLVNVLERRGAGYFEEKQMWDLFRREVISEKVDIWVWFRVNEQLPENLQKSLEDRKFLLVVVEQ</sequence>
<comment type="caution">
    <text evidence="1">The sequence shown here is derived from an EMBL/GenBank/DDBJ whole genome shotgun (WGS) entry which is preliminary data.</text>
</comment>
<evidence type="ECO:0000313" key="1">
    <source>
        <dbReference type="EMBL" id="KAK9106673.1"/>
    </source>
</evidence>
<reference evidence="1 2" key="1">
    <citation type="submission" date="2024-01" db="EMBL/GenBank/DDBJ databases">
        <title>Genome assemblies of Stephania.</title>
        <authorList>
            <person name="Yang L."/>
        </authorList>
    </citation>
    <scope>NUCLEOTIDE SEQUENCE [LARGE SCALE GENOMIC DNA]</scope>
    <source>
        <strain evidence="1">YNDBR</strain>
        <tissue evidence="1">Leaf</tissue>
    </source>
</reference>
<dbReference type="AlphaFoldDB" id="A0AAP0FJQ9"/>
<organism evidence="1 2">
    <name type="scientific">Stephania yunnanensis</name>
    <dbReference type="NCBI Taxonomy" id="152371"/>
    <lineage>
        <taxon>Eukaryota</taxon>
        <taxon>Viridiplantae</taxon>
        <taxon>Streptophyta</taxon>
        <taxon>Embryophyta</taxon>
        <taxon>Tracheophyta</taxon>
        <taxon>Spermatophyta</taxon>
        <taxon>Magnoliopsida</taxon>
        <taxon>Ranunculales</taxon>
        <taxon>Menispermaceae</taxon>
        <taxon>Menispermoideae</taxon>
        <taxon>Cissampelideae</taxon>
        <taxon>Stephania</taxon>
    </lineage>
</organism>